<evidence type="ECO:0000313" key="2">
    <source>
        <dbReference type="Proteomes" id="UP000008152"/>
    </source>
</evidence>
<dbReference type="Proteomes" id="UP000008152">
    <property type="component" value="Chromosome I"/>
</dbReference>
<protein>
    <submittedName>
        <fullName evidence="1">Uncharacterized protein</fullName>
    </submittedName>
</protein>
<accession>A7MSF6</accession>
<gene>
    <name evidence="1" type="ordered locus">VIBHAR_03628</name>
</gene>
<organism evidence="1 2">
    <name type="scientific">Vibrio campbellii (strain ATCC BAA-1116)</name>
    <dbReference type="NCBI Taxonomy" id="2902295"/>
    <lineage>
        <taxon>Bacteria</taxon>
        <taxon>Pseudomonadati</taxon>
        <taxon>Pseudomonadota</taxon>
        <taxon>Gammaproteobacteria</taxon>
        <taxon>Vibrionales</taxon>
        <taxon>Vibrionaceae</taxon>
        <taxon>Vibrio</taxon>
    </lineage>
</organism>
<dbReference type="EMBL" id="CP000789">
    <property type="protein sequence ID" value="ABU72543.1"/>
    <property type="molecule type" value="Genomic_DNA"/>
</dbReference>
<dbReference type="KEGG" id="vha:VIBHAR_03628"/>
<proteinExistence type="predicted"/>
<dbReference type="AlphaFoldDB" id="A7MSF6"/>
<sequence length="48" mass="5186">MVPVGGLDWTGIPATTAKATLTFFGRFQTPKTTKGRYKSDLSMYGTGE</sequence>
<name>A7MSF6_VIBC1</name>
<evidence type="ECO:0000313" key="1">
    <source>
        <dbReference type="EMBL" id="ABU72543.1"/>
    </source>
</evidence>
<dbReference type="PATRIC" id="fig|338187.36.peg.3526"/>
<reference evidence="1 2" key="1">
    <citation type="submission" date="2007-08" db="EMBL/GenBank/DDBJ databases">
        <authorList>
            <consortium name="The Vibrio harveyi Genome Sequencing Project"/>
            <person name="Bassler B."/>
            <person name="Clifton S.W."/>
            <person name="Fulton L."/>
            <person name="Delehaunty K."/>
            <person name="Fronick C."/>
            <person name="Harrison M."/>
            <person name="Markivic C."/>
            <person name="Fulton R."/>
            <person name="Tin-Wollam A.-M."/>
            <person name="Shah N."/>
            <person name="Pepin K."/>
            <person name="Nash W."/>
            <person name="Thiruvilangam P."/>
            <person name="Bhonagiri V."/>
            <person name="Waters C."/>
            <person name="Tu K.C."/>
            <person name="Irgon J."/>
            <person name="Wilson R.K."/>
        </authorList>
    </citation>
    <scope>NUCLEOTIDE SEQUENCE [LARGE SCALE GENOMIC DNA]</scope>
    <source>
        <strain evidence="2">ATCC BAA-1116 / BB120</strain>
    </source>
</reference>